<feature type="transmembrane region" description="Helical" evidence="1">
    <location>
        <begin position="6"/>
        <end position="26"/>
    </location>
</feature>
<keyword evidence="1" id="KW-0812">Transmembrane</keyword>
<dbReference type="PANTHER" id="PTHR31406:SF6">
    <property type="entry name" value="G-PROTEIN COUPLED RECEPTORS FAMILY 1 PROFILE DOMAIN-CONTAINING PROTEIN"/>
    <property type="match status" value="1"/>
</dbReference>
<evidence type="ECO:0000313" key="2">
    <source>
        <dbReference type="EnsemblMetazoa" id="CJA18530.1"/>
    </source>
</evidence>
<evidence type="ECO:0000256" key="1">
    <source>
        <dbReference type="SAM" id="Phobius"/>
    </source>
</evidence>
<keyword evidence="3" id="KW-1185">Reference proteome</keyword>
<dbReference type="Pfam" id="PF04789">
    <property type="entry name" value="DUF621"/>
    <property type="match status" value="1"/>
</dbReference>
<reference evidence="3" key="1">
    <citation type="submission" date="2010-08" db="EMBL/GenBank/DDBJ databases">
        <authorList>
            <consortium name="Caenorhabditis japonica Sequencing Consortium"/>
            <person name="Wilson R.K."/>
        </authorList>
    </citation>
    <scope>NUCLEOTIDE SEQUENCE [LARGE SCALE GENOMIC DNA]</scope>
    <source>
        <strain evidence="3">DF5081</strain>
    </source>
</reference>
<accession>A0A8R1E2U7</accession>
<proteinExistence type="predicted"/>
<protein>
    <submittedName>
        <fullName evidence="2">Uncharacterized protein</fullName>
    </submittedName>
</protein>
<dbReference type="EnsemblMetazoa" id="CJA18530.1">
    <property type="protein sequence ID" value="CJA18530.1"/>
    <property type="gene ID" value="WBGene00137734"/>
</dbReference>
<dbReference type="PANTHER" id="PTHR31406">
    <property type="entry name" value="PROTEIN CBG06702-RELATED"/>
    <property type="match status" value="1"/>
</dbReference>
<dbReference type="Proteomes" id="UP000005237">
    <property type="component" value="Unassembled WGS sequence"/>
</dbReference>
<sequence>MEILLQFVIPFFIFGTYIALTVKILLMKRSNLNKTEIAILKQAFTIFFLFEISSLIFIFCQTLEFNTSIAFLVKRIINTVTFDSALYPWLGKRALGTEDA</sequence>
<keyword evidence="1" id="KW-0472">Membrane</keyword>
<evidence type="ECO:0000313" key="3">
    <source>
        <dbReference type="Proteomes" id="UP000005237"/>
    </source>
</evidence>
<dbReference type="InterPro" id="IPR006874">
    <property type="entry name" value="DUF621"/>
</dbReference>
<dbReference type="AlphaFoldDB" id="A0A8R1E2U7"/>
<keyword evidence="1" id="KW-1133">Transmembrane helix</keyword>
<feature type="transmembrane region" description="Helical" evidence="1">
    <location>
        <begin position="38"/>
        <end position="59"/>
    </location>
</feature>
<name>A0A8R1E2U7_CAEJA</name>
<reference evidence="2" key="2">
    <citation type="submission" date="2022-06" db="UniProtKB">
        <authorList>
            <consortium name="EnsemblMetazoa"/>
        </authorList>
    </citation>
    <scope>IDENTIFICATION</scope>
    <source>
        <strain evidence="2">DF5081</strain>
    </source>
</reference>
<organism evidence="2 3">
    <name type="scientific">Caenorhabditis japonica</name>
    <dbReference type="NCBI Taxonomy" id="281687"/>
    <lineage>
        <taxon>Eukaryota</taxon>
        <taxon>Metazoa</taxon>
        <taxon>Ecdysozoa</taxon>
        <taxon>Nematoda</taxon>
        <taxon>Chromadorea</taxon>
        <taxon>Rhabditida</taxon>
        <taxon>Rhabditina</taxon>
        <taxon>Rhabditomorpha</taxon>
        <taxon>Rhabditoidea</taxon>
        <taxon>Rhabditidae</taxon>
        <taxon>Peloderinae</taxon>
        <taxon>Caenorhabditis</taxon>
    </lineage>
</organism>